<evidence type="ECO:0000256" key="7">
    <source>
        <dbReference type="RuleBase" id="RU004504"/>
    </source>
</evidence>
<evidence type="ECO:0000256" key="2">
    <source>
        <dbReference type="ARBA" id="ARBA00006490"/>
    </source>
</evidence>
<dbReference type="AlphaFoldDB" id="A0AAE3DUC9"/>
<dbReference type="InterPro" id="IPR000192">
    <property type="entry name" value="Aminotrans_V_dom"/>
</dbReference>
<sequence length="386" mass="43105">MEAYLDNSATTWCTEHVRDVVVKTMMEDYGNPSSKHTKGMEAEKYLRESREIIAKTLKVNEKEIFFTSGGTESDNWALIGTAMANRRAGKHIITTAIEHAAVLQPMLYLQEQGFEVTFLPVDETGLISLEDLKEALREDTILVSIMYVNNEVGAREPVEEAAELVHRLAPKAWFHTDAIQAYGKYQIRPKKAGIDLLSVSGHKIHGPKGSGFLYINEKVKIHPLILGGGQQKGMRSGTDNVPGIAGLGAAAADCYKDFEEKQKKLRALRNYFIEEVEKLPDIQVNGPKEEEKAAPQIVSVSFRGVRSEVLLHALEERGIYVSSGSACSSNKKLPVSAVLKEIHLESDLLDSTLRFSFCNETTKEELDYCLENLKELLPVLRKYARH</sequence>
<comment type="similarity">
    <text evidence="2">Belongs to the class-V pyridoxal-phosphate-dependent aminotransferase family. NifS/IscS subfamily.</text>
</comment>
<feature type="domain" description="Aminotransferase class V" evidence="8">
    <location>
        <begin position="4"/>
        <end position="368"/>
    </location>
</feature>
<dbReference type="InterPro" id="IPR015424">
    <property type="entry name" value="PyrdxlP-dep_Trfase"/>
</dbReference>
<dbReference type="Gene3D" id="1.10.260.50">
    <property type="match status" value="1"/>
</dbReference>
<evidence type="ECO:0000313" key="10">
    <source>
        <dbReference type="Proteomes" id="UP001197875"/>
    </source>
</evidence>
<reference evidence="9 10" key="1">
    <citation type="submission" date="2021-10" db="EMBL/GenBank/DDBJ databases">
        <title>Anaerobic single-cell dispensing facilitates the cultivation of human gut bacteria.</title>
        <authorList>
            <person name="Afrizal A."/>
        </authorList>
    </citation>
    <scope>NUCLEOTIDE SEQUENCE [LARGE SCALE GENOMIC DNA]</scope>
    <source>
        <strain evidence="9 10">CLA-AA-H277</strain>
    </source>
</reference>
<keyword evidence="3" id="KW-0479">Metal-binding</keyword>
<dbReference type="GO" id="GO:0046872">
    <property type="term" value="F:metal ion binding"/>
    <property type="evidence" value="ECO:0007669"/>
    <property type="project" value="UniProtKB-KW"/>
</dbReference>
<comment type="caution">
    <text evidence="9">The sequence shown here is derived from an EMBL/GenBank/DDBJ whole genome shotgun (WGS) entry which is preliminary data.</text>
</comment>
<dbReference type="PIRSF" id="PIRSF005572">
    <property type="entry name" value="NifS"/>
    <property type="match status" value="1"/>
</dbReference>
<evidence type="ECO:0000256" key="3">
    <source>
        <dbReference type="ARBA" id="ARBA00022723"/>
    </source>
</evidence>
<evidence type="ECO:0000313" key="9">
    <source>
        <dbReference type="EMBL" id="MCC2190614.1"/>
    </source>
</evidence>
<dbReference type="InterPro" id="IPR015422">
    <property type="entry name" value="PyrdxlP-dep_Trfase_small"/>
</dbReference>
<evidence type="ECO:0000256" key="6">
    <source>
        <dbReference type="ARBA" id="ARBA00023014"/>
    </source>
</evidence>
<keyword evidence="10" id="KW-1185">Reference proteome</keyword>
<dbReference type="InterPro" id="IPR015421">
    <property type="entry name" value="PyrdxlP-dep_Trfase_major"/>
</dbReference>
<dbReference type="Pfam" id="PF00266">
    <property type="entry name" value="Aminotran_5"/>
    <property type="match status" value="1"/>
</dbReference>
<name>A0AAE3DUC9_9FIRM</name>
<dbReference type="Gene3D" id="3.90.1150.10">
    <property type="entry name" value="Aspartate Aminotransferase, domain 1"/>
    <property type="match status" value="1"/>
</dbReference>
<evidence type="ECO:0000259" key="8">
    <source>
        <dbReference type="Pfam" id="PF00266"/>
    </source>
</evidence>
<dbReference type="GO" id="GO:0031071">
    <property type="term" value="F:cysteine desulfurase activity"/>
    <property type="evidence" value="ECO:0007669"/>
    <property type="project" value="UniProtKB-ARBA"/>
</dbReference>
<dbReference type="InterPro" id="IPR020578">
    <property type="entry name" value="Aminotrans_V_PyrdxlP_BS"/>
</dbReference>
<dbReference type="PANTHER" id="PTHR11601">
    <property type="entry name" value="CYSTEINE DESULFURYLASE FAMILY MEMBER"/>
    <property type="match status" value="1"/>
</dbReference>
<dbReference type="Proteomes" id="UP001197875">
    <property type="component" value="Unassembled WGS sequence"/>
</dbReference>
<dbReference type="FunFam" id="3.40.640.10:FF:000084">
    <property type="entry name" value="IscS-like cysteine desulfurase"/>
    <property type="match status" value="1"/>
</dbReference>
<proteinExistence type="inferred from homology"/>
<evidence type="ECO:0000256" key="5">
    <source>
        <dbReference type="ARBA" id="ARBA00023004"/>
    </source>
</evidence>
<dbReference type="SUPFAM" id="SSF53383">
    <property type="entry name" value="PLP-dependent transferases"/>
    <property type="match status" value="1"/>
</dbReference>
<dbReference type="GO" id="GO:0051536">
    <property type="term" value="F:iron-sulfur cluster binding"/>
    <property type="evidence" value="ECO:0007669"/>
    <property type="project" value="UniProtKB-KW"/>
</dbReference>
<keyword evidence="4" id="KW-0663">Pyridoxal phosphate</keyword>
<dbReference type="PROSITE" id="PS00595">
    <property type="entry name" value="AA_TRANSFER_CLASS_5"/>
    <property type="match status" value="1"/>
</dbReference>
<gene>
    <name evidence="9" type="ORF">LKD71_12545</name>
</gene>
<dbReference type="PANTHER" id="PTHR11601:SF50">
    <property type="entry name" value="CYSTEINE DESULFURASE ISCS 2-RELATED"/>
    <property type="match status" value="1"/>
</dbReference>
<evidence type="ECO:0000256" key="1">
    <source>
        <dbReference type="ARBA" id="ARBA00001933"/>
    </source>
</evidence>
<dbReference type="Gene3D" id="3.40.640.10">
    <property type="entry name" value="Type I PLP-dependent aspartate aminotransferase-like (Major domain)"/>
    <property type="match status" value="1"/>
</dbReference>
<keyword evidence="5" id="KW-0408">Iron</keyword>
<dbReference type="EMBL" id="JAJEPR010000023">
    <property type="protein sequence ID" value="MCC2190614.1"/>
    <property type="molecule type" value="Genomic_DNA"/>
</dbReference>
<protein>
    <submittedName>
        <fullName evidence="9">Cysteine desulfurase</fullName>
    </submittedName>
</protein>
<dbReference type="InterPro" id="IPR016454">
    <property type="entry name" value="Cysteine_dSase"/>
</dbReference>
<organism evidence="9 10">
    <name type="scientific">Fusicatenibacter faecihominis</name>
    <dbReference type="NCBI Taxonomy" id="2881276"/>
    <lineage>
        <taxon>Bacteria</taxon>
        <taxon>Bacillati</taxon>
        <taxon>Bacillota</taxon>
        <taxon>Clostridia</taxon>
        <taxon>Lachnospirales</taxon>
        <taxon>Lachnospiraceae</taxon>
        <taxon>Fusicatenibacter</taxon>
    </lineage>
</organism>
<keyword evidence="6" id="KW-0411">Iron-sulfur</keyword>
<dbReference type="RefSeq" id="WP_227615673.1">
    <property type="nucleotide sequence ID" value="NZ_JAJEPR010000023.1"/>
</dbReference>
<evidence type="ECO:0000256" key="4">
    <source>
        <dbReference type="ARBA" id="ARBA00022898"/>
    </source>
</evidence>
<comment type="cofactor">
    <cofactor evidence="1 7">
        <name>pyridoxal 5'-phosphate</name>
        <dbReference type="ChEBI" id="CHEBI:597326"/>
    </cofactor>
</comment>
<accession>A0AAE3DUC9</accession>